<keyword evidence="4 10" id="KW-0285">Flavoprotein</keyword>
<dbReference type="PANTHER" id="PTHR10909">
    <property type="entry name" value="ELECTRON TRANSPORT OXIDOREDUCTASE"/>
    <property type="match status" value="1"/>
</dbReference>
<dbReference type="PANTHER" id="PTHR10909:SF250">
    <property type="entry name" value="PEROXISOMAL ACYL-COENZYME A OXIDASE 1"/>
    <property type="match status" value="1"/>
</dbReference>
<dbReference type="SUPFAM" id="SSF56645">
    <property type="entry name" value="Acyl-CoA dehydrogenase NM domain-like"/>
    <property type="match status" value="1"/>
</dbReference>
<organism evidence="15 16">
    <name type="scientific">Prorocentrum cordatum</name>
    <dbReference type="NCBI Taxonomy" id="2364126"/>
    <lineage>
        <taxon>Eukaryota</taxon>
        <taxon>Sar</taxon>
        <taxon>Alveolata</taxon>
        <taxon>Dinophyceae</taxon>
        <taxon>Prorocentrales</taxon>
        <taxon>Prorocentraceae</taxon>
        <taxon>Prorocentrum</taxon>
    </lineage>
</organism>
<evidence type="ECO:0000256" key="1">
    <source>
        <dbReference type="ARBA" id="ARBA00001974"/>
    </source>
</evidence>
<evidence type="ECO:0000259" key="14">
    <source>
        <dbReference type="Pfam" id="PF22924"/>
    </source>
</evidence>
<evidence type="ECO:0000256" key="8">
    <source>
        <dbReference type="ARBA" id="ARBA00023098"/>
    </source>
</evidence>
<dbReference type="Gene3D" id="1.20.140.10">
    <property type="entry name" value="Butyryl-CoA Dehydrogenase, subunit A, domain 3"/>
    <property type="match status" value="2"/>
</dbReference>
<name>A0ABN9VG64_9DINO</name>
<dbReference type="Pfam" id="PF22924">
    <property type="entry name" value="ACOX_C_alpha1"/>
    <property type="match status" value="1"/>
</dbReference>
<evidence type="ECO:0000259" key="12">
    <source>
        <dbReference type="Pfam" id="PF02770"/>
    </source>
</evidence>
<evidence type="ECO:0000256" key="4">
    <source>
        <dbReference type="ARBA" id="ARBA00022630"/>
    </source>
</evidence>
<dbReference type="InterPro" id="IPR029320">
    <property type="entry name" value="Acyl-CoA_ox_N"/>
</dbReference>
<dbReference type="InterPro" id="IPR012258">
    <property type="entry name" value="Acyl-CoA_oxidase"/>
</dbReference>
<feature type="domain" description="Acyl-CoA oxidase C-alpha1" evidence="14">
    <location>
        <begin position="252"/>
        <end position="404"/>
    </location>
</feature>
<comment type="subcellular location">
    <subcellularLocation>
        <location evidence="2">Peroxisome</location>
    </subcellularLocation>
</comment>
<dbReference type="InterPro" id="IPR055060">
    <property type="entry name" value="ACOX_C_alpha1"/>
</dbReference>
<feature type="domain" description="Acyl-coenzyme A oxidase N-terminal" evidence="13">
    <location>
        <begin position="1"/>
        <end position="108"/>
    </location>
</feature>
<keyword evidence="7" id="KW-0560">Oxidoreductase</keyword>
<dbReference type="InterPro" id="IPR046373">
    <property type="entry name" value="Acyl-CoA_Oxase/DH_mid-dom_sf"/>
</dbReference>
<keyword evidence="6" id="KW-0276">Fatty acid metabolism</keyword>
<proteinExistence type="inferred from homology"/>
<dbReference type="Gene3D" id="1.10.540.10">
    <property type="entry name" value="Acyl-CoA dehydrogenase/oxidase, N-terminal domain"/>
    <property type="match status" value="1"/>
</dbReference>
<dbReference type="Pfam" id="PF14749">
    <property type="entry name" value="Acyl-CoA_ox_N"/>
    <property type="match status" value="1"/>
</dbReference>
<comment type="caution">
    <text evidence="15">The sequence shown here is derived from an EMBL/GenBank/DDBJ whole genome shotgun (WGS) entry which is preliminary data.</text>
</comment>
<keyword evidence="5 10" id="KW-0274">FAD</keyword>
<evidence type="ECO:0000256" key="6">
    <source>
        <dbReference type="ARBA" id="ARBA00022832"/>
    </source>
</evidence>
<dbReference type="InterPro" id="IPR002655">
    <property type="entry name" value="Acyl-CoA_oxidase_C"/>
</dbReference>
<feature type="domain" description="Acyl-CoA oxidase/dehydrogenase middle" evidence="12">
    <location>
        <begin position="111"/>
        <end position="221"/>
    </location>
</feature>
<evidence type="ECO:0000313" key="16">
    <source>
        <dbReference type="Proteomes" id="UP001189429"/>
    </source>
</evidence>
<evidence type="ECO:0000256" key="10">
    <source>
        <dbReference type="PIRNR" id="PIRNR000168"/>
    </source>
</evidence>
<evidence type="ECO:0000259" key="13">
    <source>
        <dbReference type="Pfam" id="PF14749"/>
    </source>
</evidence>
<evidence type="ECO:0000259" key="11">
    <source>
        <dbReference type="Pfam" id="PF01756"/>
    </source>
</evidence>
<keyword evidence="9" id="KW-0576">Peroxisome</keyword>
<dbReference type="EMBL" id="CAUYUJ010017024">
    <property type="protein sequence ID" value="CAK0870987.1"/>
    <property type="molecule type" value="Genomic_DNA"/>
</dbReference>
<dbReference type="Pfam" id="PF01756">
    <property type="entry name" value="ACOX"/>
    <property type="match status" value="1"/>
</dbReference>
<keyword evidence="16" id="KW-1185">Reference proteome</keyword>
<dbReference type="SUPFAM" id="SSF47203">
    <property type="entry name" value="Acyl-CoA dehydrogenase C-terminal domain-like"/>
    <property type="match status" value="2"/>
</dbReference>
<reference evidence="15" key="1">
    <citation type="submission" date="2023-10" db="EMBL/GenBank/DDBJ databases">
        <authorList>
            <person name="Chen Y."/>
            <person name="Shah S."/>
            <person name="Dougan E. K."/>
            <person name="Thang M."/>
            <person name="Chan C."/>
        </authorList>
    </citation>
    <scope>NUCLEOTIDE SEQUENCE [LARGE SCALE GENOMIC DNA]</scope>
</reference>
<dbReference type="Pfam" id="PF02770">
    <property type="entry name" value="Acyl-CoA_dh_M"/>
    <property type="match status" value="1"/>
</dbReference>
<evidence type="ECO:0000256" key="5">
    <source>
        <dbReference type="ARBA" id="ARBA00022827"/>
    </source>
</evidence>
<gene>
    <name evidence="15" type="ORF">PCOR1329_LOCUS56946</name>
</gene>
<dbReference type="Gene3D" id="2.40.110.10">
    <property type="entry name" value="Butyryl-CoA Dehydrogenase, subunit A, domain 2"/>
    <property type="match status" value="1"/>
</dbReference>
<protein>
    <recommendedName>
        <fullName evidence="10">Acyl-coenzyme A oxidase</fullName>
    </recommendedName>
</protein>
<evidence type="ECO:0000256" key="7">
    <source>
        <dbReference type="ARBA" id="ARBA00023002"/>
    </source>
</evidence>
<evidence type="ECO:0000256" key="2">
    <source>
        <dbReference type="ARBA" id="ARBA00004275"/>
    </source>
</evidence>
<accession>A0ABN9VG64</accession>
<evidence type="ECO:0000256" key="9">
    <source>
        <dbReference type="ARBA" id="ARBA00023140"/>
    </source>
</evidence>
<dbReference type="Proteomes" id="UP001189429">
    <property type="component" value="Unassembled WGS sequence"/>
</dbReference>
<evidence type="ECO:0000313" key="15">
    <source>
        <dbReference type="EMBL" id="CAK0870987.1"/>
    </source>
</evidence>
<dbReference type="InterPro" id="IPR006091">
    <property type="entry name" value="Acyl-CoA_Oxase/DH_mid-dom"/>
</dbReference>
<sequence length="647" mass="70940">MTYLLWGGKSATEHREMLEAAVEKEPVFANSDLYCLDRPGRHRRCMQKQRRVIELARELQVPRASVRAAVHDQLGTDLQDLMFLPNIRATFSEEQQAHWLPRAESWEVLGCYAQTELGHGSNVRALETTATYLPESDEFEIHSPTTTSTKWWPGALGRTANHAIVYARLILDGRDIGIHNFMVQIRDLETHRPLPGITVGDIGPKIGYNNQDNGFCRFDRVRIPRTNMAMKYATLSPAGEYTTLPARKVASYSSMTHVRVTIVVSSGLALSAACTIAVRYSAVRRQGFTSRGDGSEECVLDYAMQQHRLLPLVATSYAFHVSGQAMQRMAAGDDVEALHTASSGLKALCSRITSDGIEACRKACGGHGYLAVSGLPELLGNYIQNVTVEGENFVIAQQTTRGLLKQLARARAAALQGAHERPAAAAVAGREGDADYVHDLEGAVSARCTAQSAKDFLSPALQCEAYRQRAAWQLREVERELAEAEASGLPREDAWNAVGPDIIRASEAHCFHVLVRHFCDAVGELSRSARVSPAVAKALESCSCLFSLYWMQEGMGDFLQSGYLDVQQATMLRSAARGMLAVLRPDAVALVDAWGHSDHSLNSALGRHDGQVYEALYASAQGDVNPMNSEPVAPAFEESLKPMRSRL</sequence>
<dbReference type="InterPro" id="IPR037069">
    <property type="entry name" value="AcylCoA_DH/ox_N_sf"/>
</dbReference>
<dbReference type="InterPro" id="IPR036250">
    <property type="entry name" value="AcylCo_DH-like_C"/>
</dbReference>
<keyword evidence="8" id="KW-0443">Lipid metabolism</keyword>
<dbReference type="InterPro" id="IPR009100">
    <property type="entry name" value="AcylCoA_DH/oxidase_NM_dom_sf"/>
</dbReference>
<feature type="domain" description="Acyl-CoA oxidase C-terminal" evidence="11">
    <location>
        <begin position="460"/>
        <end position="643"/>
    </location>
</feature>
<evidence type="ECO:0000256" key="3">
    <source>
        <dbReference type="ARBA" id="ARBA00006288"/>
    </source>
</evidence>
<comment type="cofactor">
    <cofactor evidence="1">
        <name>FAD</name>
        <dbReference type="ChEBI" id="CHEBI:57692"/>
    </cofactor>
</comment>
<dbReference type="PIRSF" id="PIRSF000168">
    <property type="entry name" value="Acyl-CoA_oxidase"/>
    <property type="match status" value="1"/>
</dbReference>
<comment type="similarity">
    <text evidence="3 10">Belongs to the acyl-CoA oxidase family.</text>
</comment>